<reference evidence="2 3" key="1">
    <citation type="journal article" date="2019" name="Commun. Biol.">
        <title>The bagworm genome reveals a unique fibroin gene that provides high tensile strength.</title>
        <authorList>
            <person name="Kono N."/>
            <person name="Nakamura H."/>
            <person name="Ohtoshi R."/>
            <person name="Tomita M."/>
            <person name="Numata K."/>
            <person name="Arakawa K."/>
        </authorList>
    </citation>
    <scope>NUCLEOTIDE SEQUENCE [LARGE SCALE GENOMIC DNA]</scope>
</reference>
<sequence length="357" mass="40996">MHCMRQPQRGLPLLRYLPLPLSSLERSEDDAAAKQSRPLAFCSSSRSVWPVSPVRRCSPVCEGVCCARVCGGVRVCVRTHRTGRTPRRRWPRNIDLLAVRAVSSVGRAQRVAVLVSASQAVAVLLFCVNLFPFRVSIQRHFVVGCRLIHYNKRYDRGSTEPPAFGVRKFSKCYVVREIQHRPLVLVLNNKFYASRGGIVFDKENFIGRLSQFWISPRTGSRRFIVNIEIPAHPPYRPDLAPCGFYLFPKIKEEFRGKRFADAEEAVAEYEKAVAASRIRCWRMTYESNWSFSLSRKTRDRQQINYYAIDRLLRRHQEAGGHFTRRRARRRGTLTLLISSDDVTTVHVDLVTGNTKSN</sequence>
<keyword evidence="1" id="KW-1133">Transmembrane helix</keyword>
<feature type="transmembrane region" description="Helical" evidence="1">
    <location>
        <begin position="111"/>
        <end position="131"/>
    </location>
</feature>
<dbReference type="EMBL" id="BGZK01000278">
    <property type="protein sequence ID" value="GBP33745.1"/>
    <property type="molecule type" value="Genomic_DNA"/>
</dbReference>
<protein>
    <submittedName>
        <fullName evidence="2">Uncharacterized protein</fullName>
    </submittedName>
</protein>
<dbReference type="Gene3D" id="3.30.420.10">
    <property type="entry name" value="Ribonuclease H-like superfamily/Ribonuclease H"/>
    <property type="match status" value="1"/>
</dbReference>
<keyword evidence="1" id="KW-0472">Membrane</keyword>
<comment type="caution">
    <text evidence="2">The sequence shown here is derived from an EMBL/GenBank/DDBJ whole genome shotgun (WGS) entry which is preliminary data.</text>
</comment>
<evidence type="ECO:0000313" key="2">
    <source>
        <dbReference type="EMBL" id="GBP33745.1"/>
    </source>
</evidence>
<proteinExistence type="predicted"/>
<organism evidence="2 3">
    <name type="scientific">Eumeta variegata</name>
    <name type="common">Bagworm moth</name>
    <name type="synonym">Eumeta japonica</name>
    <dbReference type="NCBI Taxonomy" id="151549"/>
    <lineage>
        <taxon>Eukaryota</taxon>
        <taxon>Metazoa</taxon>
        <taxon>Ecdysozoa</taxon>
        <taxon>Arthropoda</taxon>
        <taxon>Hexapoda</taxon>
        <taxon>Insecta</taxon>
        <taxon>Pterygota</taxon>
        <taxon>Neoptera</taxon>
        <taxon>Endopterygota</taxon>
        <taxon>Lepidoptera</taxon>
        <taxon>Glossata</taxon>
        <taxon>Ditrysia</taxon>
        <taxon>Tineoidea</taxon>
        <taxon>Psychidae</taxon>
        <taxon>Oiketicinae</taxon>
        <taxon>Eumeta</taxon>
    </lineage>
</organism>
<dbReference type="Proteomes" id="UP000299102">
    <property type="component" value="Unassembled WGS sequence"/>
</dbReference>
<dbReference type="InterPro" id="IPR036397">
    <property type="entry name" value="RNaseH_sf"/>
</dbReference>
<name>A0A4C1V7M1_EUMVA</name>
<dbReference type="AlphaFoldDB" id="A0A4C1V7M1"/>
<accession>A0A4C1V7M1</accession>
<keyword evidence="3" id="KW-1185">Reference proteome</keyword>
<gene>
    <name evidence="2" type="ORF">EVAR_17073_1</name>
</gene>
<evidence type="ECO:0000313" key="3">
    <source>
        <dbReference type="Proteomes" id="UP000299102"/>
    </source>
</evidence>
<dbReference type="GO" id="GO:0003676">
    <property type="term" value="F:nucleic acid binding"/>
    <property type="evidence" value="ECO:0007669"/>
    <property type="project" value="InterPro"/>
</dbReference>
<evidence type="ECO:0000256" key="1">
    <source>
        <dbReference type="SAM" id="Phobius"/>
    </source>
</evidence>
<keyword evidence="1" id="KW-0812">Transmembrane</keyword>